<evidence type="ECO:0000256" key="2">
    <source>
        <dbReference type="ARBA" id="ARBA00023239"/>
    </source>
</evidence>
<evidence type="ECO:0000313" key="5">
    <source>
        <dbReference type="Proteomes" id="UP000230002"/>
    </source>
</evidence>
<evidence type="ECO:0000256" key="3">
    <source>
        <dbReference type="SAM" id="MobiDB-lite"/>
    </source>
</evidence>
<protein>
    <recommendedName>
        <fullName evidence="6">Phosphatidylserine decarboxylase</fullName>
    </recommendedName>
</protein>
<reference evidence="4 5" key="1">
    <citation type="journal article" date="2015" name="Sci. Rep.">
        <title>Chromosome-level genome map provides insights into diverse defense mechanisms in the medicinal fungus Ganoderma sinense.</title>
        <authorList>
            <person name="Zhu Y."/>
            <person name="Xu J."/>
            <person name="Sun C."/>
            <person name="Zhou S."/>
            <person name="Xu H."/>
            <person name="Nelson D.R."/>
            <person name="Qian J."/>
            <person name="Song J."/>
            <person name="Luo H."/>
            <person name="Xiang L."/>
            <person name="Li Y."/>
            <person name="Xu Z."/>
            <person name="Ji A."/>
            <person name="Wang L."/>
            <person name="Lu S."/>
            <person name="Hayward A."/>
            <person name="Sun W."/>
            <person name="Li X."/>
            <person name="Schwartz D.C."/>
            <person name="Wang Y."/>
            <person name="Chen S."/>
        </authorList>
    </citation>
    <scope>NUCLEOTIDE SEQUENCE [LARGE SCALE GENOMIC DNA]</scope>
    <source>
        <strain evidence="4 5">ZZ0214-1</strain>
    </source>
</reference>
<keyword evidence="2" id="KW-0456">Lyase</keyword>
<name>A0A2G8S9N0_9APHY</name>
<dbReference type="PANTHER" id="PTHR10067:SF13">
    <property type="entry name" value="PHOSPHATIDYLSERINE DECARBOXYLASE"/>
    <property type="match status" value="1"/>
</dbReference>
<keyword evidence="1" id="KW-0210">Decarboxylase</keyword>
<evidence type="ECO:0008006" key="6">
    <source>
        <dbReference type="Google" id="ProtNLM"/>
    </source>
</evidence>
<accession>A0A2G8S9N0</accession>
<evidence type="ECO:0000313" key="4">
    <source>
        <dbReference type="EMBL" id="PIL30464.1"/>
    </source>
</evidence>
<dbReference type="GO" id="GO:0008654">
    <property type="term" value="P:phospholipid biosynthetic process"/>
    <property type="evidence" value="ECO:0007669"/>
    <property type="project" value="InterPro"/>
</dbReference>
<comment type="caution">
    <text evidence="4">The sequence shown here is derived from an EMBL/GenBank/DDBJ whole genome shotgun (WGS) entry which is preliminary data.</text>
</comment>
<gene>
    <name evidence="4" type="ORF">GSI_07163</name>
</gene>
<organism evidence="4 5">
    <name type="scientific">Ganoderma sinense ZZ0214-1</name>
    <dbReference type="NCBI Taxonomy" id="1077348"/>
    <lineage>
        <taxon>Eukaryota</taxon>
        <taxon>Fungi</taxon>
        <taxon>Dikarya</taxon>
        <taxon>Basidiomycota</taxon>
        <taxon>Agaricomycotina</taxon>
        <taxon>Agaricomycetes</taxon>
        <taxon>Polyporales</taxon>
        <taxon>Polyporaceae</taxon>
        <taxon>Ganoderma</taxon>
    </lineage>
</organism>
<dbReference type="OrthoDB" id="5973539at2759"/>
<dbReference type="GO" id="GO:0004609">
    <property type="term" value="F:phosphatidylserine decarboxylase activity"/>
    <property type="evidence" value="ECO:0007669"/>
    <property type="project" value="InterPro"/>
</dbReference>
<dbReference type="PANTHER" id="PTHR10067">
    <property type="entry name" value="PHOSPHATIDYLSERINE DECARBOXYLASE"/>
    <property type="match status" value="1"/>
</dbReference>
<evidence type="ECO:0000256" key="1">
    <source>
        <dbReference type="ARBA" id="ARBA00022793"/>
    </source>
</evidence>
<dbReference type="STRING" id="1077348.A0A2G8S9N0"/>
<dbReference type="EMBL" id="AYKW01000014">
    <property type="protein sequence ID" value="PIL30464.1"/>
    <property type="molecule type" value="Genomic_DNA"/>
</dbReference>
<sequence length="325" mass="36751">MSYTPTTAIVRELVDYFSENPEFKAAFEESFATAYATGLREFHTFKIHSVDDYLRYMDEYVHWIPSENLTGTNVYSHLCMFYFILDLPPVRDHQSPIDPSSHSPWRWLSEWLIMYAKEMGMWMDMPDSITPEMIETFVKCPAYRDKGVDNFYDQYPPPFDGWKTFNEFFAREINPTLRPIAGPDDPTVIVSPADCTFDGQWPINDTTADVTTFDVKGVPWTIGQLLDDEAAGTDYGPAFSGGIFTHSFLGPTDYHRQHAPVAGRVIEAKIIPGLCYLEIVLKKVEGGIRSSACTVTCGTRISTRRISSPQRPPTLPGTSSSRHAP</sequence>
<feature type="compositionally biased region" description="Polar residues" evidence="3">
    <location>
        <begin position="316"/>
        <end position="325"/>
    </location>
</feature>
<keyword evidence="5" id="KW-1185">Reference proteome</keyword>
<dbReference type="Proteomes" id="UP000230002">
    <property type="component" value="Unassembled WGS sequence"/>
</dbReference>
<dbReference type="AlphaFoldDB" id="A0A2G8S9N0"/>
<feature type="region of interest" description="Disordered" evidence="3">
    <location>
        <begin position="304"/>
        <end position="325"/>
    </location>
</feature>
<dbReference type="InterPro" id="IPR003817">
    <property type="entry name" value="PS_Dcarbxylase"/>
</dbReference>
<dbReference type="Pfam" id="PF02666">
    <property type="entry name" value="PS_Dcarbxylase"/>
    <property type="match status" value="1"/>
</dbReference>
<proteinExistence type="predicted"/>